<dbReference type="Proteomes" id="UP000067625">
    <property type="component" value="Chromosome"/>
</dbReference>
<dbReference type="SUPFAM" id="SSF55909">
    <property type="entry name" value="Pentein"/>
    <property type="match status" value="1"/>
</dbReference>
<reference evidence="1 2" key="2">
    <citation type="journal article" date="2016" name="Int. J. Syst. Evol. Microbiol.">
        <title>Bacillus gobiensis sp. nov., isolated from a soil sample.</title>
        <authorList>
            <person name="Liu B."/>
            <person name="Liu G.H."/>
            <person name="Cetin S."/>
            <person name="Schumann P."/>
            <person name="Pan Z.Z."/>
            <person name="Chen Q.Q."/>
        </authorList>
    </citation>
    <scope>NUCLEOTIDE SEQUENCE [LARGE SCALE GENOMIC DNA]</scope>
    <source>
        <strain evidence="1 2">FJAT-4402</strain>
    </source>
</reference>
<evidence type="ECO:0008006" key="3">
    <source>
        <dbReference type="Google" id="ProtNLM"/>
    </source>
</evidence>
<dbReference type="PANTHER" id="PTHR47271:SF2">
    <property type="entry name" value="ARGININE DEIMINASE"/>
    <property type="match status" value="1"/>
</dbReference>
<dbReference type="Gene3D" id="3.75.10.10">
    <property type="entry name" value="L-arginine/glycine Amidinotransferase, Chain A"/>
    <property type="match status" value="1"/>
</dbReference>
<accession>A0A0M4FVP5</accession>
<proteinExistence type="predicted"/>
<dbReference type="EMBL" id="CP012600">
    <property type="protein sequence ID" value="ALC80825.1"/>
    <property type="molecule type" value="Genomic_DNA"/>
</dbReference>
<dbReference type="GO" id="GO:0016990">
    <property type="term" value="F:arginine deiminase activity"/>
    <property type="evidence" value="ECO:0007669"/>
    <property type="project" value="TreeGrafter"/>
</dbReference>
<dbReference type="GO" id="GO:0019546">
    <property type="term" value="P:L-arginine deiminase pathway"/>
    <property type="evidence" value="ECO:0007669"/>
    <property type="project" value="TreeGrafter"/>
</dbReference>
<keyword evidence="2" id="KW-1185">Reference proteome</keyword>
<evidence type="ECO:0000313" key="1">
    <source>
        <dbReference type="EMBL" id="ALC80825.1"/>
    </source>
</evidence>
<dbReference type="OrthoDB" id="9814070at2"/>
<protein>
    <recommendedName>
        <fullName evidence="3">N-dimethylarginine dimethylaminohydrolase</fullName>
    </recommendedName>
</protein>
<sequence>MASTIPLSDNQPFCYNEYDMLQKVVLCSPEHMSIKRIINETQKYYENENIQAEIAIKQHRELLAVLKKKGINVIVLPALERFPEQVFTRDIGFTIGSDIFIAEMATDIREGEQEALIEWLKTQGMQYRQITEAKIEGGDVIVHEDTVYVGISNRTEMAAVNQLQKMLPSYQVIPLPIHDEFLHLDCVFNIISPTEAIIYPDAFNKKEYDMLAERFDLLPVTEDEQFTLATNVLSLGNKQLISLSINKKTNQELISRGYKIIEVDISEIIKSGGSFRCCTLPIVRKQA</sequence>
<reference evidence="2" key="1">
    <citation type="submission" date="2015-08" db="EMBL/GenBank/DDBJ databases">
        <title>Genome sequencing project for genomic taxonomy and phylogenomics of Bacillus-like bacteria.</title>
        <authorList>
            <person name="Liu B."/>
            <person name="Wang J."/>
            <person name="Zhu Y."/>
            <person name="Liu G."/>
            <person name="Chen Q."/>
            <person name="Chen Z."/>
            <person name="Lan J."/>
            <person name="Che J."/>
            <person name="Ge C."/>
            <person name="Shi H."/>
            <person name="Pan Z."/>
            <person name="Liu X."/>
        </authorList>
    </citation>
    <scope>NUCLEOTIDE SEQUENCE [LARGE SCALE GENOMIC DNA]</scope>
    <source>
        <strain evidence="2">FJAT-4402</strain>
    </source>
</reference>
<evidence type="ECO:0000313" key="2">
    <source>
        <dbReference type="Proteomes" id="UP000067625"/>
    </source>
</evidence>
<dbReference type="Pfam" id="PF19420">
    <property type="entry name" value="DDAH_eukar"/>
    <property type="match status" value="1"/>
</dbReference>
<dbReference type="STRING" id="1441095.AM592_03910"/>
<dbReference type="AlphaFoldDB" id="A0A0M4FVP5"/>
<name>A0A0M4FVP5_9BACI</name>
<organism evidence="1 2">
    <name type="scientific">Bacillus gobiensis</name>
    <dbReference type="NCBI Taxonomy" id="1441095"/>
    <lineage>
        <taxon>Bacteria</taxon>
        <taxon>Bacillati</taxon>
        <taxon>Bacillota</taxon>
        <taxon>Bacilli</taxon>
        <taxon>Bacillales</taxon>
        <taxon>Bacillaceae</taxon>
        <taxon>Bacillus</taxon>
    </lineage>
</organism>
<dbReference type="PANTHER" id="PTHR47271">
    <property type="entry name" value="ARGININE DEIMINASE"/>
    <property type="match status" value="1"/>
</dbReference>
<gene>
    <name evidence="1" type="ORF">AM592_03910</name>
</gene>
<dbReference type="RefSeq" id="WP_053602570.1">
    <property type="nucleotide sequence ID" value="NZ_CP012600.1"/>
</dbReference>
<dbReference type="PATRIC" id="fig|1441095.3.peg.859"/>